<sequence length="324" mass="34222">MGCRRRRLWGAGSLVVSAWLAVLGIAPSAAGAILAVPPVTAVPARTDTHPVSSLAAMEGVILRPLTVLRTPGETGAVVAHRGHSSVAPENTMPAVLSSISSGAEYVEIDIRMSADGVPVVIHDETVDRTTDGSGVVAEMTLAQLRGLDAGAWWSDDFAGARIPTLREVLDVVAGSDIDLIVEYKGTWTRAEVRTTVDLLTAYGLRRSVIAQSFSEKTAANIVRTAPGLRVGLLTHVMDPATIAEAVSIGAHAVNARRVTARGVALAHRAGLGVLAWTPDTEDDWEMLTRMGVDGIITNRPDALREWVRTKEKAPGWSPGPSDQA</sequence>
<dbReference type="RefSeq" id="WP_144795866.1">
    <property type="nucleotide sequence ID" value="NZ_BAAAPG010000001.1"/>
</dbReference>
<gene>
    <name evidence="2" type="ORF">HD600_001991</name>
</gene>
<dbReference type="PROSITE" id="PS50007">
    <property type="entry name" value="PIPLC_X_DOMAIN"/>
    <property type="match status" value="1"/>
</dbReference>
<name>A0A7W9CDC1_9MICO</name>
<dbReference type="AlphaFoldDB" id="A0A7W9CDC1"/>
<reference evidence="2 3" key="1">
    <citation type="submission" date="2020-08" db="EMBL/GenBank/DDBJ databases">
        <title>Sequencing the genomes of 1000 actinobacteria strains.</title>
        <authorList>
            <person name="Klenk H.-P."/>
        </authorList>
    </citation>
    <scope>NUCLEOTIDE SEQUENCE [LARGE SCALE GENOMIC DNA]</scope>
    <source>
        <strain evidence="2 3">DSM 24823</strain>
    </source>
</reference>
<organism evidence="2 3">
    <name type="scientific">Microbacterium ginsengiterrae</name>
    <dbReference type="NCBI Taxonomy" id="546115"/>
    <lineage>
        <taxon>Bacteria</taxon>
        <taxon>Bacillati</taxon>
        <taxon>Actinomycetota</taxon>
        <taxon>Actinomycetes</taxon>
        <taxon>Micrococcales</taxon>
        <taxon>Microbacteriaceae</taxon>
        <taxon>Microbacterium</taxon>
    </lineage>
</organism>
<evidence type="ECO:0000259" key="1">
    <source>
        <dbReference type="PROSITE" id="PS51704"/>
    </source>
</evidence>
<dbReference type="Gene3D" id="3.20.20.190">
    <property type="entry name" value="Phosphatidylinositol (PI) phosphodiesterase"/>
    <property type="match status" value="1"/>
</dbReference>
<dbReference type="GO" id="GO:0008889">
    <property type="term" value="F:glycerophosphodiester phosphodiesterase activity"/>
    <property type="evidence" value="ECO:0007669"/>
    <property type="project" value="UniProtKB-EC"/>
</dbReference>
<protein>
    <submittedName>
        <fullName evidence="2">Glycerophosphoryl diester phosphodiesterase</fullName>
        <ecNumber evidence="2">3.1.4.46</ecNumber>
    </submittedName>
</protein>
<dbReference type="PANTHER" id="PTHR46211">
    <property type="entry name" value="GLYCEROPHOSPHORYL DIESTER PHOSPHODIESTERASE"/>
    <property type="match status" value="1"/>
</dbReference>
<keyword evidence="3" id="KW-1185">Reference proteome</keyword>
<feature type="domain" description="GP-PDE" evidence="1">
    <location>
        <begin position="75"/>
        <end position="307"/>
    </location>
</feature>
<dbReference type="Pfam" id="PF03009">
    <property type="entry name" value="GDPD"/>
    <property type="match status" value="1"/>
</dbReference>
<evidence type="ECO:0000313" key="2">
    <source>
        <dbReference type="EMBL" id="MBB5743494.1"/>
    </source>
</evidence>
<dbReference type="EC" id="3.1.4.46" evidence="2"/>
<dbReference type="EMBL" id="JACHMU010000001">
    <property type="protein sequence ID" value="MBB5743494.1"/>
    <property type="molecule type" value="Genomic_DNA"/>
</dbReference>
<dbReference type="InterPro" id="IPR030395">
    <property type="entry name" value="GP_PDE_dom"/>
</dbReference>
<dbReference type="PANTHER" id="PTHR46211:SF1">
    <property type="entry name" value="GLYCEROPHOSPHODIESTER PHOSPHODIESTERASE, CYTOPLASMIC"/>
    <property type="match status" value="1"/>
</dbReference>
<accession>A0A7W9CDC1</accession>
<keyword evidence="2" id="KW-0378">Hydrolase</keyword>
<dbReference type="Proteomes" id="UP000517712">
    <property type="component" value="Unassembled WGS sequence"/>
</dbReference>
<evidence type="ECO:0000313" key="3">
    <source>
        <dbReference type="Proteomes" id="UP000517712"/>
    </source>
</evidence>
<dbReference type="SUPFAM" id="SSF51695">
    <property type="entry name" value="PLC-like phosphodiesterases"/>
    <property type="match status" value="1"/>
</dbReference>
<proteinExistence type="predicted"/>
<dbReference type="GO" id="GO:0006629">
    <property type="term" value="P:lipid metabolic process"/>
    <property type="evidence" value="ECO:0007669"/>
    <property type="project" value="InterPro"/>
</dbReference>
<comment type="caution">
    <text evidence="2">The sequence shown here is derived from an EMBL/GenBank/DDBJ whole genome shotgun (WGS) entry which is preliminary data.</text>
</comment>
<dbReference type="PROSITE" id="PS51704">
    <property type="entry name" value="GP_PDE"/>
    <property type="match status" value="1"/>
</dbReference>
<dbReference type="InterPro" id="IPR017946">
    <property type="entry name" value="PLC-like_Pdiesterase_TIM-brl"/>
</dbReference>